<dbReference type="Proteomes" id="UP000015520">
    <property type="component" value="Unassembled WGS sequence"/>
</dbReference>
<name>T0JFM0_9BACT</name>
<comment type="caution">
    <text evidence="2">The sequence shown here is derived from an EMBL/GenBank/DDBJ whole genome shotgun (WGS) entry which is preliminary data.</text>
</comment>
<dbReference type="PATRIC" id="fig|1172190.3.peg.859"/>
<dbReference type="EMBL" id="AUPZ01000005">
    <property type="protein sequence ID" value="EQB39825.1"/>
    <property type="molecule type" value="Genomic_DNA"/>
</dbReference>
<evidence type="ECO:0000313" key="2">
    <source>
        <dbReference type="EMBL" id="EQB39825.1"/>
    </source>
</evidence>
<keyword evidence="1" id="KW-0732">Signal</keyword>
<feature type="signal peptide" evidence="1">
    <location>
        <begin position="1"/>
        <end position="23"/>
    </location>
</feature>
<protein>
    <submittedName>
        <fullName evidence="2">Uncharacterized protein</fullName>
    </submittedName>
</protein>
<keyword evidence="3" id="KW-1185">Reference proteome</keyword>
<accession>T0JFM0</accession>
<gene>
    <name evidence="2" type="ORF">M947_04410</name>
</gene>
<dbReference type="STRING" id="1172190.M947_04410"/>
<sequence>MKKIKKRVLTLLLLTFAFFVVHDYVVQDLHHDASYELSYKVFDKADMQSKIHDTIHNIFNFNLKETFFVETKLLDATPSSIILSLISNTSQVPQRPPLI</sequence>
<evidence type="ECO:0000256" key="1">
    <source>
        <dbReference type="SAM" id="SignalP"/>
    </source>
</evidence>
<feature type="chain" id="PRO_5004565737" evidence="1">
    <location>
        <begin position="24"/>
        <end position="99"/>
    </location>
</feature>
<dbReference type="AlphaFoldDB" id="T0JFM0"/>
<dbReference type="RefSeq" id="WP_021287153.1">
    <property type="nucleotide sequence ID" value="NZ_AUPZ01000005.1"/>
</dbReference>
<evidence type="ECO:0000313" key="3">
    <source>
        <dbReference type="Proteomes" id="UP000015520"/>
    </source>
</evidence>
<organism evidence="2 3">
    <name type="scientific">Sulfurimonas hongkongensis</name>
    <dbReference type="NCBI Taxonomy" id="1172190"/>
    <lineage>
        <taxon>Bacteria</taxon>
        <taxon>Pseudomonadati</taxon>
        <taxon>Campylobacterota</taxon>
        <taxon>Epsilonproteobacteria</taxon>
        <taxon>Campylobacterales</taxon>
        <taxon>Sulfurimonadaceae</taxon>
        <taxon>Sulfurimonas</taxon>
    </lineage>
</organism>
<proteinExistence type="predicted"/>
<reference evidence="2 3" key="1">
    <citation type="submission" date="2013-07" db="EMBL/GenBank/DDBJ databases">
        <title>Sulfurimonas hongkongensis AST-10 Genome Sequencing.</title>
        <authorList>
            <person name="Cai L."/>
            <person name="Zhang T."/>
        </authorList>
    </citation>
    <scope>NUCLEOTIDE SEQUENCE [LARGE SCALE GENOMIC DNA]</scope>
    <source>
        <strain evidence="2 3">AST-10</strain>
    </source>
</reference>